<accession>A0A6G1FVL5</accession>
<sequence length="145" mass="15601">MAGRSQRHHCTQSRFGCQEGYKRGYQRGYHRGCHRRVAHVNRGETTTGLCSCAQLRALENPAAEASSNDLDSPASTCCAALMRPASPCSHRLWPGKITARFLSGGGVVTTCVLVTVTVVAPPPVYLNKAHVVRPTGLTFASVPRP</sequence>
<keyword evidence="1" id="KW-0812">Transmembrane</keyword>
<organism evidence="2">
    <name type="scientific">Eremomyces bilateralis CBS 781.70</name>
    <dbReference type="NCBI Taxonomy" id="1392243"/>
    <lineage>
        <taxon>Eukaryota</taxon>
        <taxon>Fungi</taxon>
        <taxon>Dikarya</taxon>
        <taxon>Ascomycota</taxon>
        <taxon>Pezizomycotina</taxon>
        <taxon>Dothideomycetes</taxon>
        <taxon>Dothideomycetes incertae sedis</taxon>
        <taxon>Eremomycetales</taxon>
        <taxon>Eremomycetaceae</taxon>
        <taxon>Eremomyces</taxon>
    </lineage>
</organism>
<reference evidence="4" key="3">
    <citation type="submission" date="2025-04" db="UniProtKB">
        <authorList>
            <consortium name="RefSeq"/>
        </authorList>
    </citation>
    <scope>IDENTIFICATION</scope>
    <source>
        <strain evidence="4">CBS 781.70</strain>
    </source>
</reference>
<keyword evidence="1" id="KW-0472">Membrane</keyword>
<dbReference type="AlphaFoldDB" id="A0A6G1FVL5"/>
<dbReference type="GeneID" id="54420625"/>
<reference evidence="4" key="2">
    <citation type="submission" date="2020-04" db="EMBL/GenBank/DDBJ databases">
        <authorList>
            <consortium name="NCBI Genome Project"/>
        </authorList>
    </citation>
    <scope>NUCLEOTIDE SEQUENCE</scope>
    <source>
        <strain evidence="4">CBS 781.70</strain>
    </source>
</reference>
<name>A0A6G1FVL5_9PEZI</name>
<protein>
    <submittedName>
        <fullName evidence="2 4">Uncharacterized protein</fullName>
    </submittedName>
</protein>
<keyword evidence="1" id="KW-1133">Transmembrane helix</keyword>
<feature type="transmembrane region" description="Helical" evidence="1">
    <location>
        <begin position="101"/>
        <end position="120"/>
    </location>
</feature>
<evidence type="ECO:0000313" key="2">
    <source>
        <dbReference type="EMBL" id="KAF1809746.1"/>
    </source>
</evidence>
<dbReference type="RefSeq" id="XP_033531377.1">
    <property type="nucleotide sequence ID" value="XM_033680055.1"/>
</dbReference>
<dbReference type="Proteomes" id="UP000504638">
    <property type="component" value="Unplaced"/>
</dbReference>
<gene>
    <name evidence="2 4" type="ORF">P152DRAFT_461134</name>
</gene>
<evidence type="ECO:0000313" key="3">
    <source>
        <dbReference type="Proteomes" id="UP000504638"/>
    </source>
</evidence>
<dbReference type="EMBL" id="ML975170">
    <property type="protein sequence ID" value="KAF1809746.1"/>
    <property type="molecule type" value="Genomic_DNA"/>
</dbReference>
<proteinExistence type="predicted"/>
<reference evidence="2 4" key="1">
    <citation type="submission" date="2020-01" db="EMBL/GenBank/DDBJ databases">
        <authorList>
            <consortium name="DOE Joint Genome Institute"/>
            <person name="Haridas S."/>
            <person name="Albert R."/>
            <person name="Binder M."/>
            <person name="Bloem J."/>
            <person name="Labutti K."/>
            <person name="Salamov A."/>
            <person name="Andreopoulos B."/>
            <person name="Baker S.E."/>
            <person name="Barry K."/>
            <person name="Bills G."/>
            <person name="Bluhm B.H."/>
            <person name="Cannon C."/>
            <person name="Castanera R."/>
            <person name="Culley D.E."/>
            <person name="Daum C."/>
            <person name="Ezra D."/>
            <person name="Gonzalez J.B."/>
            <person name="Henrissat B."/>
            <person name="Kuo A."/>
            <person name="Liang C."/>
            <person name="Lipzen A."/>
            <person name="Lutzoni F."/>
            <person name="Magnuson J."/>
            <person name="Mondo S."/>
            <person name="Nolan M."/>
            <person name="Ohm R."/>
            <person name="Pangilinan J."/>
            <person name="Park H.-J."/>
            <person name="Ramirez L."/>
            <person name="Alfaro M."/>
            <person name="Sun H."/>
            <person name="Tritt A."/>
            <person name="Yoshinaga Y."/>
            <person name="Zwiers L.-H."/>
            <person name="Turgeon B.G."/>
            <person name="Goodwin S.B."/>
            <person name="Spatafora J.W."/>
            <person name="Crous P.W."/>
            <person name="Grigoriev I.V."/>
        </authorList>
    </citation>
    <scope>NUCLEOTIDE SEQUENCE</scope>
    <source>
        <strain evidence="2 4">CBS 781.70</strain>
    </source>
</reference>
<keyword evidence="3" id="KW-1185">Reference proteome</keyword>
<evidence type="ECO:0000256" key="1">
    <source>
        <dbReference type="SAM" id="Phobius"/>
    </source>
</evidence>
<evidence type="ECO:0000313" key="4">
    <source>
        <dbReference type="RefSeq" id="XP_033531377.1"/>
    </source>
</evidence>